<proteinExistence type="predicted"/>
<dbReference type="EMBL" id="MN740355">
    <property type="protein sequence ID" value="QHU02171.1"/>
    <property type="molecule type" value="Genomic_DNA"/>
</dbReference>
<organism evidence="1">
    <name type="scientific">viral metagenome</name>
    <dbReference type="NCBI Taxonomy" id="1070528"/>
    <lineage>
        <taxon>unclassified sequences</taxon>
        <taxon>metagenomes</taxon>
        <taxon>organismal metagenomes</taxon>
    </lineage>
</organism>
<dbReference type="AlphaFoldDB" id="A0A6C0JBJ3"/>
<name>A0A6C0JBJ3_9ZZZZ</name>
<sequence length="140" mass="16967">MKDLKYCIWICPDAYHHWNYLTGGFPAHLSLKTNLDYSTALNLFTKIKKQDIEVEFDNLLCDNDGNIHKMFYSLKCPINKPEWWPKNPHISFYYKYNEKILPVEVHHLYYNLKYKKGILRNIYLMKCTGHHQKWKIILKK</sequence>
<protein>
    <submittedName>
        <fullName evidence="1">Uncharacterized protein</fullName>
    </submittedName>
</protein>
<accession>A0A6C0JBJ3</accession>
<reference evidence="1" key="1">
    <citation type="journal article" date="2020" name="Nature">
        <title>Giant virus diversity and host interactions through global metagenomics.</title>
        <authorList>
            <person name="Schulz F."/>
            <person name="Roux S."/>
            <person name="Paez-Espino D."/>
            <person name="Jungbluth S."/>
            <person name="Walsh D.A."/>
            <person name="Denef V.J."/>
            <person name="McMahon K.D."/>
            <person name="Konstantinidis K.T."/>
            <person name="Eloe-Fadrosh E.A."/>
            <person name="Kyrpides N.C."/>
            <person name="Woyke T."/>
        </authorList>
    </citation>
    <scope>NUCLEOTIDE SEQUENCE</scope>
    <source>
        <strain evidence="1">GVMAG-M-3300025880-75</strain>
    </source>
</reference>
<evidence type="ECO:0000313" key="1">
    <source>
        <dbReference type="EMBL" id="QHU02171.1"/>
    </source>
</evidence>